<reference evidence="1 2" key="1">
    <citation type="submission" date="2019-03" db="EMBL/GenBank/DDBJ databases">
        <title>Genomic Encyclopedia of Type Strains, Phase IV (KMG-IV): sequencing the most valuable type-strain genomes for metagenomic binning, comparative biology and taxonomic classification.</title>
        <authorList>
            <person name="Goeker M."/>
        </authorList>
    </citation>
    <scope>NUCLEOTIDE SEQUENCE [LARGE SCALE GENOMIC DNA]</scope>
    <source>
        <strain evidence="1 2">DSM 12121</strain>
    </source>
</reference>
<dbReference type="AlphaFoldDB" id="A0A4V3BNZ8"/>
<organism evidence="1 2">
    <name type="scientific">Azoarcus indigens</name>
    <dbReference type="NCBI Taxonomy" id="29545"/>
    <lineage>
        <taxon>Bacteria</taxon>
        <taxon>Pseudomonadati</taxon>
        <taxon>Pseudomonadota</taxon>
        <taxon>Betaproteobacteria</taxon>
        <taxon>Rhodocyclales</taxon>
        <taxon>Zoogloeaceae</taxon>
        <taxon>Azoarcus</taxon>
    </lineage>
</organism>
<dbReference type="GO" id="GO:0042398">
    <property type="term" value="P:modified amino acid biosynthetic process"/>
    <property type="evidence" value="ECO:0007669"/>
    <property type="project" value="InterPro"/>
</dbReference>
<keyword evidence="1" id="KW-0436">Ligase</keyword>
<sequence>MSDTHLPPAPAARPLPAFSGYGVELEYMIVDQAHLDVKPIADQLLCAAAGHPAADVPRGAMAWSNELALHVIEIKNPAPVARLEGLAEAFHAEVRAANELLAGMCARLLPGGMHPWMDPSTETRLWTWDRAALYSCYDRIFNCRRHGWGNLQSMHLNLPFAGDGEFARLHAAIRLALPILPALAASSPWADSRPTGCMDYRLAVYRQHQREVPSSMGDCIPEPSHSEAEYRAQVLAPMYREVAEYGAVPCKGDAGELRHEWLNVRGAAPRFERSAIEIRVLDTQECPSADLAIAAATVALVRHLYDGACAQADAGLDTPALVALFERCIRDAERAEIDDARYLELLDCGTGPCSAGELWSALLARFESRGQLPAEARAPLRFIQEHGPLARRLAIALDDAPGRLRDVYRELSACLQDNRQYGARR</sequence>
<proteinExistence type="predicted"/>
<dbReference type="Pfam" id="PF04107">
    <property type="entry name" value="GCS2"/>
    <property type="match status" value="1"/>
</dbReference>
<dbReference type="Gene3D" id="3.30.590.20">
    <property type="match status" value="1"/>
</dbReference>
<gene>
    <name evidence="1" type="ORF">C7389_103260</name>
</gene>
<evidence type="ECO:0000313" key="2">
    <source>
        <dbReference type="Proteomes" id="UP000295129"/>
    </source>
</evidence>
<dbReference type="InterPro" id="IPR006336">
    <property type="entry name" value="GCS2"/>
</dbReference>
<comment type="caution">
    <text evidence="1">The sequence shown here is derived from an EMBL/GenBank/DDBJ whole genome shotgun (WGS) entry which is preliminary data.</text>
</comment>
<accession>A0A4V3BNZ8</accession>
<dbReference type="RefSeq" id="WP_133589229.1">
    <property type="nucleotide sequence ID" value="NZ_SNVV01000003.1"/>
</dbReference>
<dbReference type="Proteomes" id="UP000295129">
    <property type="component" value="Unassembled WGS sequence"/>
</dbReference>
<dbReference type="GO" id="GO:0004357">
    <property type="term" value="F:glutamate-cysteine ligase activity"/>
    <property type="evidence" value="ECO:0007669"/>
    <property type="project" value="InterPro"/>
</dbReference>
<dbReference type="EMBL" id="SNVV01000003">
    <property type="protein sequence ID" value="TDN55922.1"/>
    <property type="molecule type" value="Genomic_DNA"/>
</dbReference>
<dbReference type="InterPro" id="IPR014746">
    <property type="entry name" value="Gln_synth/guanido_kin_cat_dom"/>
</dbReference>
<dbReference type="InterPro" id="IPR050141">
    <property type="entry name" value="GCL_type2/YbdK_subfam"/>
</dbReference>
<protein>
    <submittedName>
        <fullName evidence="1">Glutamate--cysteine ligase</fullName>
    </submittedName>
</protein>
<dbReference type="SUPFAM" id="SSF55931">
    <property type="entry name" value="Glutamine synthetase/guanido kinase"/>
    <property type="match status" value="1"/>
</dbReference>
<evidence type="ECO:0000313" key="1">
    <source>
        <dbReference type="EMBL" id="TDN55922.1"/>
    </source>
</evidence>
<dbReference type="PANTHER" id="PTHR36510:SF1">
    <property type="entry name" value="GLUTAMATE--CYSTEINE LIGASE 2-RELATED"/>
    <property type="match status" value="1"/>
</dbReference>
<name>A0A4V3BNZ8_9RHOO</name>
<dbReference type="OrthoDB" id="9804786at2"/>
<keyword evidence="2" id="KW-1185">Reference proteome</keyword>
<dbReference type="PANTHER" id="PTHR36510">
    <property type="entry name" value="GLUTAMATE--CYSTEINE LIGASE 2-RELATED"/>
    <property type="match status" value="1"/>
</dbReference>